<evidence type="ECO:0000256" key="1">
    <source>
        <dbReference type="ARBA" id="ARBA00008575"/>
    </source>
</evidence>
<dbReference type="OMA" id="CHRTSLW"/>
<dbReference type="GO" id="GO:0005524">
    <property type="term" value="F:ATP binding"/>
    <property type="evidence" value="ECO:0007669"/>
    <property type="project" value="UniProtKB-KW"/>
</dbReference>
<evidence type="ECO:0000256" key="7">
    <source>
        <dbReference type="ARBA" id="ARBA00023136"/>
    </source>
</evidence>
<dbReference type="InterPro" id="IPR003593">
    <property type="entry name" value="AAA+_ATPase"/>
</dbReference>
<feature type="region of interest" description="Disordered" evidence="8">
    <location>
        <begin position="233"/>
        <end position="262"/>
    </location>
</feature>
<feature type="transmembrane region" description="Helical" evidence="9">
    <location>
        <begin position="127"/>
        <end position="150"/>
    </location>
</feature>
<keyword evidence="4" id="KW-0547">Nucleotide-binding</keyword>
<dbReference type="InterPro" id="IPR027417">
    <property type="entry name" value="P-loop_NTPase"/>
</dbReference>
<dbReference type="SMART" id="SM00382">
    <property type="entry name" value="AAA"/>
    <property type="match status" value="1"/>
</dbReference>
<evidence type="ECO:0000256" key="6">
    <source>
        <dbReference type="ARBA" id="ARBA00022989"/>
    </source>
</evidence>
<dbReference type="OrthoDB" id="422637at2759"/>
<dbReference type="GO" id="GO:0015867">
    <property type="term" value="P:ATP transport"/>
    <property type="evidence" value="ECO:0007669"/>
    <property type="project" value="EnsemblFungi"/>
</dbReference>
<dbReference type="InterPro" id="IPR011527">
    <property type="entry name" value="ABC1_TM_dom"/>
</dbReference>
<feature type="compositionally biased region" description="Basic and acidic residues" evidence="8">
    <location>
        <begin position="233"/>
        <end position="248"/>
    </location>
</feature>
<keyword evidence="2" id="KW-0813">Transport</keyword>
<proteinExistence type="inferred from homology"/>
<dbReference type="PROSITE" id="PS50893">
    <property type="entry name" value="ABC_TRANSPORTER_2"/>
    <property type="match status" value="1"/>
</dbReference>
<dbReference type="SUPFAM" id="SSF90123">
    <property type="entry name" value="ABC transporter transmembrane region"/>
    <property type="match status" value="1"/>
</dbReference>
<dbReference type="GO" id="GO:0140359">
    <property type="term" value="F:ABC-type transporter activity"/>
    <property type="evidence" value="ECO:0007669"/>
    <property type="project" value="InterPro"/>
</dbReference>
<feature type="transmembrane region" description="Helical" evidence="9">
    <location>
        <begin position="20"/>
        <end position="37"/>
    </location>
</feature>
<organism evidence="12">
    <name type="scientific">Vanderwaltozyma polyspora (strain ATCC 22028 / DSM 70294 / BCRC 21397 / CBS 2163 / NBRC 10782 / NRRL Y-8283 / UCD 57-17)</name>
    <name type="common">Kluyveromyces polysporus</name>
    <dbReference type="NCBI Taxonomy" id="436907"/>
    <lineage>
        <taxon>Eukaryota</taxon>
        <taxon>Fungi</taxon>
        <taxon>Dikarya</taxon>
        <taxon>Ascomycota</taxon>
        <taxon>Saccharomycotina</taxon>
        <taxon>Saccharomycetes</taxon>
        <taxon>Saccharomycetales</taxon>
        <taxon>Saccharomycetaceae</taxon>
        <taxon>Vanderwaltozyma</taxon>
    </lineage>
</organism>
<sequence>MMQTNLLNFYKNHRLSILRISYILLLVGTLASGTNLNNNKRDKKIRSSRNRSQSITSNASSTTTNADNTKNNNNRQIDLNDNDNDDNDRESIIVSDSNQVQNNKRQLECSKKKKSFLLQIILKDRKCLLLFITQSILLVIRTFLSLHVATLDGKLVSTLVKAQYGSFLKVLFGQWMLLGIPASFINSLINYTTKLCSISINRQISNFLLDKYLKNHKIFYSVVANINIDNNKETNDSNENKIDSETNLKGDFNNNNDNDNTKSLVAGKNGNENANATSTAAAHGPEIQDHLTRDIYQFSTNSSLLLNQLLKPTLDLILCSFKLLMSNSTMMGEGTLVLGLIVTFSNSLLKLIQPNFTKLTMIRASLESWFRSLHSNLHSNNEEIAILRGYDRELISLDYSFYQLVLFLNREIKARALYDLATNFVIKYTWGAAGLILCSMPIFFKEPTTEEEDAAAQTSAGDITADFITNRRLLLTASSSFGRFVELKKNIQQLRGVWIRLNSFNNVLDSIIENDQDGDTSIDSKLVEYNDNLIKFINVPLITPANQVLVPELNFELNHGDHLLIIGPNGCGKSSLFRLLGGLWPIRPSLKPELKTKLIMPNRDNENECSIYYLPQRPYMSNRSTFREQIIYPDSIEQFETRFNGDYVKGDDKLVEILELLELDDLITENLSLALAKKSNTSPKSITNNTNTIIETREAFDLIRNWSEELSIGIQQRLAMARMYYHQPKFAVLDECTSAVSPEMEQKMYQNAQNFGISLISVCHRTSLWHFHNYLLKFDGKGNYDFGKFDPVERLGNEQKLSELSVILDQQVPVWEKRLKELTEARKSNIIRKSQTDLRALENSTNDKSPSSSPAKLLLLNQSNKNSKTSKPSKQNERLPLKESQTEASSPSKLRKPAPKPKKK</sequence>
<dbReference type="GO" id="GO:0015910">
    <property type="term" value="P:long-chain fatty acid import into peroxisome"/>
    <property type="evidence" value="ECO:0007669"/>
    <property type="project" value="EnsemblFungi"/>
</dbReference>
<feature type="transmembrane region" description="Helical" evidence="9">
    <location>
        <begin position="170"/>
        <end position="189"/>
    </location>
</feature>
<dbReference type="KEGG" id="vpo:Kpol_1055p54"/>
<evidence type="ECO:0000256" key="4">
    <source>
        <dbReference type="ARBA" id="ARBA00022741"/>
    </source>
</evidence>
<feature type="region of interest" description="Disordered" evidence="8">
    <location>
        <begin position="37"/>
        <end position="90"/>
    </location>
</feature>
<dbReference type="GO" id="GO:0005778">
    <property type="term" value="C:peroxisomal membrane"/>
    <property type="evidence" value="ECO:0007669"/>
    <property type="project" value="EnsemblFungi"/>
</dbReference>
<dbReference type="GO" id="GO:0016887">
    <property type="term" value="F:ATP hydrolysis activity"/>
    <property type="evidence" value="ECO:0007669"/>
    <property type="project" value="InterPro"/>
</dbReference>
<dbReference type="InterPro" id="IPR050835">
    <property type="entry name" value="ABC_transporter_sub-D"/>
</dbReference>
<keyword evidence="12" id="KW-1185">Reference proteome</keyword>
<feature type="compositionally biased region" description="Basic and acidic residues" evidence="8">
    <location>
        <begin position="874"/>
        <end position="885"/>
    </location>
</feature>
<dbReference type="GO" id="GO:0042760">
    <property type="term" value="P:very long-chain fatty acid catabolic process"/>
    <property type="evidence" value="ECO:0007669"/>
    <property type="project" value="EnsemblFungi"/>
</dbReference>
<evidence type="ECO:0000259" key="10">
    <source>
        <dbReference type="PROSITE" id="PS50893"/>
    </source>
</evidence>
<dbReference type="HOGENOM" id="CLU_007587_5_0_1"/>
<name>A7TGC7_VANPO</name>
<evidence type="ECO:0000256" key="8">
    <source>
        <dbReference type="SAM" id="MobiDB-lite"/>
    </source>
</evidence>
<dbReference type="InterPro" id="IPR003439">
    <property type="entry name" value="ABC_transporter-like_ATP-bd"/>
</dbReference>
<keyword evidence="3 9" id="KW-0812">Transmembrane</keyword>
<evidence type="ECO:0000256" key="2">
    <source>
        <dbReference type="ARBA" id="ARBA00022448"/>
    </source>
</evidence>
<dbReference type="FunCoup" id="A7TGC7">
    <property type="interactions" value="332"/>
</dbReference>
<reference evidence="11 12" key="1">
    <citation type="journal article" date="2007" name="Proc. Natl. Acad. Sci. U.S.A.">
        <title>Independent sorting-out of thousands of duplicated gene pairs in two yeast species descended from a whole-genome duplication.</title>
        <authorList>
            <person name="Scannell D.R."/>
            <person name="Frank A.C."/>
            <person name="Conant G.C."/>
            <person name="Byrne K.P."/>
            <person name="Woolfit M."/>
            <person name="Wolfe K.H."/>
        </authorList>
    </citation>
    <scope>NUCLEOTIDE SEQUENCE [LARGE SCALE GENOMIC DNA]</scope>
    <source>
        <strain evidence="12">ATCC 22028 / DSM 70294 / BCRC 21397 / CBS 2163 / NBRC 10782 / NRRL Y-8283 / UCD 57-17</strain>
    </source>
</reference>
<dbReference type="Pfam" id="PF00005">
    <property type="entry name" value="ABC_tran"/>
    <property type="match status" value="1"/>
</dbReference>
<dbReference type="PANTHER" id="PTHR11384">
    <property type="entry name" value="ATP-BINDING CASSETTE, SUB-FAMILY D MEMBER"/>
    <property type="match status" value="1"/>
</dbReference>
<dbReference type="GO" id="GO:0043190">
    <property type="term" value="C:ATP-binding cassette (ABC) transporter complex"/>
    <property type="evidence" value="ECO:0007669"/>
    <property type="project" value="EnsemblFungi"/>
</dbReference>
<dbReference type="GeneID" id="5547007"/>
<dbReference type="RefSeq" id="XP_001646555.1">
    <property type="nucleotide sequence ID" value="XM_001646505.1"/>
</dbReference>
<protein>
    <recommendedName>
        <fullName evidence="10">ABC transporter domain-containing protein</fullName>
    </recommendedName>
</protein>
<dbReference type="eggNOG" id="KOG0064">
    <property type="taxonomic scope" value="Eukaryota"/>
</dbReference>
<dbReference type="SUPFAM" id="SSF52540">
    <property type="entry name" value="P-loop containing nucleoside triphosphate hydrolases"/>
    <property type="match status" value="1"/>
</dbReference>
<dbReference type="PhylomeDB" id="A7TGC7"/>
<dbReference type="GO" id="GO:0042758">
    <property type="term" value="P:long-chain fatty acid catabolic process"/>
    <property type="evidence" value="ECO:0007669"/>
    <property type="project" value="EnsemblFungi"/>
</dbReference>
<feature type="compositionally biased region" description="Low complexity" evidence="8">
    <location>
        <begin position="50"/>
        <end position="79"/>
    </location>
</feature>
<feature type="compositionally biased region" description="Low complexity" evidence="8">
    <location>
        <begin position="848"/>
        <end position="873"/>
    </location>
</feature>
<feature type="transmembrane region" description="Helical" evidence="9">
    <location>
        <begin position="330"/>
        <end position="349"/>
    </location>
</feature>
<evidence type="ECO:0000256" key="3">
    <source>
        <dbReference type="ARBA" id="ARBA00022692"/>
    </source>
</evidence>
<dbReference type="CDD" id="cd03223">
    <property type="entry name" value="ABCD_peroxisomal_ALDP"/>
    <property type="match status" value="1"/>
</dbReference>
<dbReference type="GO" id="GO:0015916">
    <property type="term" value="P:fatty-acyl-CoA transport"/>
    <property type="evidence" value="ECO:0007669"/>
    <property type="project" value="EnsemblFungi"/>
</dbReference>
<dbReference type="AlphaFoldDB" id="A7TGC7"/>
<dbReference type="Proteomes" id="UP000000267">
    <property type="component" value="Unassembled WGS sequence"/>
</dbReference>
<comment type="similarity">
    <text evidence="1">Belongs to the ABC transporter superfamily. ABCD family. Peroxisomal fatty acyl CoA transporter (TC 3.A.1.203) subfamily.</text>
</comment>
<keyword evidence="7 9" id="KW-0472">Membrane</keyword>
<dbReference type="InterPro" id="IPR036640">
    <property type="entry name" value="ABC1_TM_sf"/>
</dbReference>
<keyword evidence="6 9" id="KW-1133">Transmembrane helix</keyword>
<keyword evidence="5" id="KW-0067">ATP-binding</keyword>
<evidence type="ECO:0000256" key="9">
    <source>
        <dbReference type="SAM" id="Phobius"/>
    </source>
</evidence>
<feature type="domain" description="ABC transporter" evidence="10">
    <location>
        <begin position="534"/>
        <end position="814"/>
    </location>
</feature>
<dbReference type="STRING" id="436907.A7TGC7"/>
<dbReference type="InParanoid" id="A7TGC7"/>
<dbReference type="GO" id="GO:0007031">
    <property type="term" value="P:peroxisome organization"/>
    <property type="evidence" value="ECO:0007669"/>
    <property type="project" value="TreeGrafter"/>
</dbReference>
<feature type="region of interest" description="Disordered" evidence="8">
    <location>
        <begin position="841"/>
        <end position="904"/>
    </location>
</feature>
<gene>
    <name evidence="11" type="ORF">Kpol_1055p54</name>
</gene>
<dbReference type="PANTHER" id="PTHR11384:SF69">
    <property type="entry name" value="PEROXISOMAL LONG-CHAIN FATTY ACID IMPORT PROTEIN 1"/>
    <property type="match status" value="1"/>
</dbReference>
<evidence type="ECO:0000313" key="11">
    <source>
        <dbReference type="EMBL" id="EDO18697.1"/>
    </source>
</evidence>
<dbReference type="EMBL" id="DS480386">
    <property type="protein sequence ID" value="EDO18697.1"/>
    <property type="molecule type" value="Genomic_DNA"/>
</dbReference>
<dbReference type="GO" id="GO:0006635">
    <property type="term" value="P:fatty acid beta-oxidation"/>
    <property type="evidence" value="ECO:0007669"/>
    <property type="project" value="EnsemblFungi"/>
</dbReference>
<dbReference type="Gene3D" id="3.40.50.300">
    <property type="entry name" value="P-loop containing nucleotide triphosphate hydrolases"/>
    <property type="match status" value="1"/>
</dbReference>
<accession>A7TGC7</accession>
<evidence type="ECO:0000256" key="5">
    <source>
        <dbReference type="ARBA" id="ARBA00022840"/>
    </source>
</evidence>
<dbReference type="GO" id="GO:0005324">
    <property type="term" value="F:long-chain fatty acid transmembrane transporter activity"/>
    <property type="evidence" value="ECO:0007669"/>
    <property type="project" value="EnsemblFungi"/>
</dbReference>
<evidence type="ECO:0000313" key="12">
    <source>
        <dbReference type="Proteomes" id="UP000000267"/>
    </source>
</evidence>
<dbReference type="Pfam" id="PF06472">
    <property type="entry name" value="ABC_membrane_2"/>
    <property type="match status" value="2"/>
</dbReference>
<feature type="compositionally biased region" description="Basic residues" evidence="8">
    <location>
        <begin position="893"/>
        <end position="904"/>
    </location>
</feature>